<evidence type="ECO:0000313" key="4">
    <source>
        <dbReference type="Proteomes" id="UP000292580"/>
    </source>
</evidence>
<dbReference type="EMBL" id="PGCL01000002">
    <property type="protein sequence ID" value="TAJ44799.1"/>
    <property type="molecule type" value="Genomic_DNA"/>
</dbReference>
<dbReference type="Pfam" id="PF04289">
    <property type="entry name" value="DUF447_N"/>
    <property type="match status" value="1"/>
</dbReference>
<feature type="domain" description="DUF447" evidence="1">
    <location>
        <begin position="9"/>
        <end position="120"/>
    </location>
</feature>
<evidence type="ECO:0000259" key="1">
    <source>
        <dbReference type="Pfam" id="PF04289"/>
    </source>
</evidence>
<dbReference type="Gene3D" id="1.20.58.290">
    <property type="entry name" value="Hypothetical membrane protein ta0354_69_121"/>
    <property type="match status" value="1"/>
</dbReference>
<keyword evidence="4" id="KW-1185">Reference proteome</keyword>
<sequence length="184" mass="20279">MGLLREGINEMIATTQGNAAPMGFIFRNESASMVLFKGSHTEENIRRDGWVVANVTHDPVVWVRTAFEDLSADAFIDIEAEGRTMQRLAACEAWAAFHATVRHETAETYFVTLEPLGGEVLDPSVHPHNRGFAGIVEATVHATRFMMGRDPALRALIDHHLAIVQKCGGPREREAAALLEGYII</sequence>
<evidence type="ECO:0000313" key="3">
    <source>
        <dbReference type="EMBL" id="TAJ44799.1"/>
    </source>
</evidence>
<dbReference type="Gene3D" id="2.30.110.10">
    <property type="entry name" value="Electron Transport, Fmn-binding Protein, Chain A"/>
    <property type="match status" value="1"/>
</dbReference>
<dbReference type="InterPro" id="IPR012349">
    <property type="entry name" value="Split_barrel_FMN-bd"/>
</dbReference>
<dbReference type="Pfam" id="PF20766">
    <property type="entry name" value="DUF447_C"/>
    <property type="match status" value="1"/>
</dbReference>
<accession>A0A483CXT6</accession>
<protein>
    <submittedName>
        <fullName evidence="3">DUF447 domain-containing protein</fullName>
    </submittedName>
</protein>
<reference evidence="3 4" key="1">
    <citation type="submission" date="2017-11" db="EMBL/GenBank/DDBJ databases">
        <title>Isolation and Characterization of Methanofollis Species from Methane Seep Offshore SW Taiwan.</title>
        <authorList>
            <person name="Teng N.-H."/>
            <person name="Lai M.-C."/>
            <person name="Chen S.-C."/>
        </authorList>
    </citation>
    <scope>NUCLEOTIDE SEQUENCE [LARGE SCALE GENOMIC DNA]</scope>
    <source>
        <strain evidence="3 4">FWC-SCC2</strain>
    </source>
</reference>
<proteinExistence type="predicted"/>
<gene>
    <name evidence="3" type="ORF">CUJ86_05770</name>
</gene>
<name>A0A483CXT6_9EURY</name>
<dbReference type="InterPro" id="IPR007386">
    <property type="entry name" value="DUF447_N"/>
</dbReference>
<dbReference type="AlphaFoldDB" id="A0A483CXT6"/>
<dbReference type="Proteomes" id="UP000292580">
    <property type="component" value="Unassembled WGS sequence"/>
</dbReference>
<dbReference type="RefSeq" id="WP_130646607.1">
    <property type="nucleotide sequence ID" value="NZ_PGCL01000002.1"/>
</dbReference>
<dbReference type="InterPro" id="IPR049288">
    <property type="entry name" value="DUF447_C"/>
</dbReference>
<evidence type="ECO:0000259" key="2">
    <source>
        <dbReference type="Pfam" id="PF20766"/>
    </source>
</evidence>
<organism evidence="3 4">
    <name type="scientific">Methanofollis fontis</name>
    <dbReference type="NCBI Taxonomy" id="2052832"/>
    <lineage>
        <taxon>Archaea</taxon>
        <taxon>Methanobacteriati</taxon>
        <taxon>Methanobacteriota</taxon>
        <taxon>Stenosarchaea group</taxon>
        <taxon>Methanomicrobia</taxon>
        <taxon>Methanomicrobiales</taxon>
        <taxon>Methanomicrobiaceae</taxon>
        <taxon>Methanofollis</taxon>
    </lineage>
</organism>
<dbReference type="OrthoDB" id="146030at2157"/>
<comment type="caution">
    <text evidence="3">The sequence shown here is derived from an EMBL/GenBank/DDBJ whole genome shotgun (WGS) entry which is preliminary data.</text>
</comment>
<dbReference type="SUPFAM" id="SSF50475">
    <property type="entry name" value="FMN-binding split barrel"/>
    <property type="match status" value="1"/>
</dbReference>
<feature type="domain" description="DUF447" evidence="2">
    <location>
        <begin position="129"/>
        <end position="180"/>
    </location>
</feature>